<evidence type="ECO:0000313" key="2">
    <source>
        <dbReference type="Proteomes" id="UP000178129"/>
    </source>
</evidence>
<dbReference type="AlphaFoldDB" id="A0A1E1KI69"/>
<dbReference type="Proteomes" id="UP000178129">
    <property type="component" value="Unassembled WGS sequence"/>
</dbReference>
<dbReference type="EMBL" id="FJUW01000013">
    <property type="protein sequence ID" value="CZS97748.1"/>
    <property type="molecule type" value="Genomic_DNA"/>
</dbReference>
<proteinExistence type="predicted"/>
<gene>
    <name evidence="1" type="ORF">RCO7_00072</name>
</gene>
<reference evidence="2" key="1">
    <citation type="submission" date="2016-03" db="EMBL/GenBank/DDBJ databases">
        <authorList>
            <person name="Ploux O."/>
        </authorList>
    </citation>
    <scope>NUCLEOTIDE SEQUENCE [LARGE SCALE GENOMIC DNA]</scope>
    <source>
        <strain evidence="2">UK7</strain>
    </source>
</reference>
<organism evidence="1 2">
    <name type="scientific">Rhynchosporium graminicola</name>
    <dbReference type="NCBI Taxonomy" id="2792576"/>
    <lineage>
        <taxon>Eukaryota</taxon>
        <taxon>Fungi</taxon>
        <taxon>Dikarya</taxon>
        <taxon>Ascomycota</taxon>
        <taxon>Pezizomycotina</taxon>
        <taxon>Leotiomycetes</taxon>
        <taxon>Helotiales</taxon>
        <taxon>Ploettnerulaceae</taxon>
        <taxon>Rhynchosporium</taxon>
    </lineage>
</organism>
<dbReference type="InParanoid" id="A0A1E1KI69"/>
<keyword evidence="2" id="KW-1185">Reference proteome</keyword>
<evidence type="ECO:0000313" key="1">
    <source>
        <dbReference type="EMBL" id="CZS97748.1"/>
    </source>
</evidence>
<protein>
    <submittedName>
        <fullName evidence="1">Uncharacterized protein</fullName>
    </submittedName>
</protein>
<name>A0A1E1KI69_9HELO</name>
<accession>A0A1E1KI69</accession>
<sequence>MTAPCGGWLYLTVVHDYAVMVEAALVGEASVAASKDTPKATDSSVYRVDMPGQVGGVAEGLGAASPGTREGAREAMVRLLVLSQRGGLQVGDPTGNAIMSHAA</sequence>
<comment type="caution">
    <text evidence="1">The sequence shown here is derived from an EMBL/GenBank/DDBJ whole genome shotgun (WGS) entry which is preliminary data.</text>
</comment>